<organism evidence="1 2">
    <name type="scientific">Crotalaria pallida</name>
    <name type="common">Smooth rattlebox</name>
    <name type="synonym">Crotalaria striata</name>
    <dbReference type="NCBI Taxonomy" id="3830"/>
    <lineage>
        <taxon>Eukaryota</taxon>
        <taxon>Viridiplantae</taxon>
        <taxon>Streptophyta</taxon>
        <taxon>Embryophyta</taxon>
        <taxon>Tracheophyta</taxon>
        <taxon>Spermatophyta</taxon>
        <taxon>Magnoliopsida</taxon>
        <taxon>eudicotyledons</taxon>
        <taxon>Gunneridae</taxon>
        <taxon>Pentapetalae</taxon>
        <taxon>rosids</taxon>
        <taxon>fabids</taxon>
        <taxon>Fabales</taxon>
        <taxon>Fabaceae</taxon>
        <taxon>Papilionoideae</taxon>
        <taxon>50 kb inversion clade</taxon>
        <taxon>genistoids sensu lato</taxon>
        <taxon>core genistoids</taxon>
        <taxon>Crotalarieae</taxon>
        <taxon>Crotalaria</taxon>
    </lineage>
</organism>
<keyword evidence="2" id="KW-1185">Reference proteome</keyword>
<comment type="caution">
    <text evidence="1">The sequence shown here is derived from an EMBL/GenBank/DDBJ whole genome shotgun (WGS) entry which is preliminary data.</text>
</comment>
<dbReference type="AlphaFoldDB" id="A0AAN9EZ69"/>
<reference evidence="1 2" key="1">
    <citation type="submission" date="2024-01" db="EMBL/GenBank/DDBJ databases">
        <title>The genomes of 5 underutilized Papilionoideae crops provide insights into root nodulation and disease resistanc.</title>
        <authorList>
            <person name="Yuan L."/>
        </authorList>
    </citation>
    <scope>NUCLEOTIDE SEQUENCE [LARGE SCALE GENOMIC DNA]</scope>
    <source>
        <strain evidence="1">ZHUSHIDOU_FW_LH</strain>
        <tissue evidence="1">Leaf</tissue>
    </source>
</reference>
<dbReference type="EMBL" id="JAYWIO010000004">
    <property type="protein sequence ID" value="KAK7266642.1"/>
    <property type="molecule type" value="Genomic_DNA"/>
</dbReference>
<protein>
    <submittedName>
        <fullName evidence="1">Uncharacterized protein</fullName>
    </submittedName>
</protein>
<evidence type="ECO:0000313" key="1">
    <source>
        <dbReference type="EMBL" id="KAK7266642.1"/>
    </source>
</evidence>
<dbReference type="Proteomes" id="UP001372338">
    <property type="component" value="Unassembled WGS sequence"/>
</dbReference>
<gene>
    <name evidence="1" type="ORF">RIF29_19291</name>
</gene>
<proteinExistence type="predicted"/>
<accession>A0AAN9EZ69</accession>
<evidence type="ECO:0000313" key="2">
    <source>
        <dbReference type="Proteomes" id="UP001372338"/>
    </source>
</evidence>
<name>A0AAN9EZ69_CROPI</name>
<sequence length="87" mass="9302">MCYNAMHMEELRAESQQISDSFGTIGRSKGASVASSRQQISVTVVSQYIADGLERARDSQTEAANLRERFVLGTSVVAAAAAYAANT</sequence>